<dbReference type="GeneID" id="65098337"/>
<comment type="catalytic activity">
    <reaction evidence="1">
        <text>Hydrolysis of (1-&gt;4)-beta-linkages between N-acetylmuramic acid and N-acetyl-D-glucosamine residues in a peptidoglycan and between N-acetyl-D-glucosamine residues in chitodextrins.</text>
        <dbReference type="EC" id="3.2.1.17"/>
    </reaction>
</comment>
<dbReference type="HAMAP" id="MF_04110">
    <property type="entry name" value="ENDOLYSIN_T4"/>
    <property type="match status" value="1"/>
</dbReference>
<organism evidence="8 9">
    <name type="scientific">Methanospirillum purgamenti</name>
    <dbReference type="NCBI Taxonomy" id="2834276"/>
    <lineage>
        <taxon>Archaea</taxon>
        <taxon>Methanobacteriati</taxon>
        <taxon>Methanobacteriota</taxon>
        <taxon>Stenosarchaea group</taxon>
        <taxon>Methanomicrobia</taxon>
        <taxon>Methanomicrobiales</taxon>
        <taxon>Methanospirillaceae</taxon>
        <taxon>Methanospirillum</taxon>
    </lineage>
</organism>
<protein>
    <submittedName>
        <fullName evidence="8">Glycoside hydrolase family protein</fullName>
    </submittedName>
</protein>
<dbReference type="InterPro" id="IPR033907">
    <property type="entry name" value="Endolysin_autolysin"/>
</dbReference>
<accession>A0A8E7EIT5</accession>
<evidence type="ECO:0000256" key="3">
    <source>
        <dbReference type="ARBA" id="ARBA00022638"/>
    </source>
</evidence>
<sequence>MNRLLTMKQQVKDQQAQSLLFSRIPDYSQEKSEMAQCPQYSVEPVGTDAFILDILQFFFEERLSPEQLNTNLRQVAADAVWRASQEADNADSLPECTTEKPDTGWLAKREVQYAFKSARNQCIYEPVRKVVKAALRSDYEFAKFGATPQSESLDYSNNLKISDRGVAFVKQHENFSNILYLDVAGHCSIGYGTMVHRGGCDGTEPDEYKSGISQKRAEELLRIQIGIIERVVNSRVMVSLTQSEFDALVSFSYNVGTGAFKKSTLLKKLNNNEKSAVPGELKKWVKADGKTIPGLVKRRAEEVDMFTHGLYAKTSSIYTSSFDVIPRGIRNNNPGNIEINDRNDWEGKIKRENNTDGRFEQFISYAHGIRALIILLKNYILHERNTITKIFSAYAPPNENNTRQYINFISKRLNVGSDDVLPLTKMVLKELAKGIATMENGRECISDDEFEKGWSLIGEKIRNTIPDTSNPMASYTSLTVVQNGTIMDPFYRDSSERPHGNRGRDSHLGCDYTGPVSGDRSISDPRRGLPVYAAILETIPLSELNNVRAFDKSSKTKMSGLSLSGSGDATLTEAKIVYPPWDSSGEGSYGDKVGFSCIYSYANDSGGTSEFTLFIEFLHLISEKFLPKDSTGRKASLSEWNDLGRGIGLGPAMVNGSVVAPGFFTGQNVPLVGYLGASQTPHVHIQVGFYNRKTYEMAPKIRIDPAVVIY</sequence>
<keyword evidence="5" id="KW-1035">Host cytoplasm</keyword>
<keyword evidence="4 8" id="KW-0378">Hydrolase</keyword>
<dbReference type="GO" id="GO:0016998">
    <property type="term" value="P:cell wall macromolecule catabolic process"/>
    <property type="evidence" value="ECO:0007669"/>
    <property type="project" value="InterPro"/>
</dbReference>
<dbReference type="InterPro" id="IPR051018">
    <property type="entry name" value="Bacteriophage_GH24"/>
</dbReference>
<dbReference type="InterPro" id="IPR002196">
    <property type="entry name" value="Glyco_hydro_24"/>
</dbReference>
<evidence type="ECO:0000256" key="7">
    <source>
        <dbReference type="SAM" id="MobiDB-lite"/>
    </source>
</evidence>
<proteinExistence type="inferred from homology"/>
<dbReference type="CDD" id="cd00737">
    <property type="entry name" value="lyz_endolysin_autolysin"/>
    <property type="match status" value="1"/>
</dbReference>
<dbReference type="GO" id="GO:0009253">
    <property type="term" value="P:peptidoglycan catabolic process"/>
    <property type="evidence" value="ECO:0007669"/>
    <property type="project" value="InterPro"/>
</dbReference>
<evidence type="ECO:0000256" key="5">
    <source>
        <dbReference type="ARBA" id="ARBA00023200"/>
    </source>
</evidence>
<feature type="compositionally biased region" description="Basic and acidic residues" evidence="7">
    <location>
        <begin position="494"/>
        <end position="508"/>
    </location>
</feature>
<dbReference type="SUPFAM" id="SSF53955">
    <property type="entry name" value="Lysozyme-like"/>
    <property type="match status" value="1"/>
</dbReference>
<name>A0A8E7EIT5_9EURY</name>
<keyword evidence="9" id="KW-1185">Reference proteome</keyword>
<dbReference type="InterPro" id="IPR034690">
    <property type="entry name" value="Endolysin_T4_type"/>
</dbReference>
<dbReference type="RefSeq" id="WP_214419248.1">
    <property type="nucleotide sequence ID" value="NZ_CP075546.1"/>
</dbReference>
<dbReference type="PANTHER" id="PTHR38107:SF3">
    <property type="entry name" value="LYSOZYME RRRD-RELATED"/>
    <property type="match status" value="1"/>
</dbReference>
<dbReference type="EMBL" id="CP075546">
    <property type="protein sequence ID" value="QVV88439.1"/>
    <property type="molecule type" value="Genomic_DNA"/>
</dbReference>
<dbReference type="GO" id="GO:0003796">
    <property type="term" value="F:lysozyme activity"/>
    <property type="evidence" value="ECO:0007669"/>
    <property type="project" value="UniProtKB-EC"/>
</dbReference>
<dbReference type="PANTHER" id="PTHR38107">
    <property type="match status" value="1"/>
</dbReference>
<dbReference type="KEGG" id="mrtj:KHC33_14095"/>
<keyword evidence="2" id="KW-0929">Antimicrobial</keyword>
<keyword evidence="6" id="KW-0326">Glycosidase</keyword>
<evidence type="ECO:0000313" key="9">
    <source>
        <dbReference type="Proteomes" id="UP000680656"/>
    </source>
</evidence>
<feature type="region of interest" description="Disordered" evidence="7">
    <location>
        <begin position="494"/>
        <end position="523"/>
    </location>
</feature>
<dbReference type="GO" id="GO:0042742">
    <property type="term" value="P:defense response to bacterium"/>
    <property type="evidence" value="ECO:0007669"/>
    <property type="project" value="UniProtKB-KW"/>
</dbReference>
<gene>
    <name evidence="8" type="ORF">KHC33_14095</name>
</gene>
<evidence type="ECO:0000256" key="1">
    <source>
        <dbReference type="ARBA" id="ARBA00000632"/>
    </source>
</evidence>
<dbReference type="InterPro" id="IPR023346">
    <property type="entry name" value="Lysozyme-like_dom_sf"/>
</dbReference>
<keyword evidence="3" id="KW-0081">Bacteriolytic enzyme</keyword>
<dbReference type="InterPro" id="IPR023347">
    <property type="entry name" value="Lysozyme_dom_sf"/>
</dbReference>
<reference evidence="8 9" key="1">
    <citation type="submission" date="2021-05" db="EMBL/GenBank/DDBJ databases">
        <title>A novel Methanospirillum isolate from a pyrite-forming mixed culture.</title>
        <authorList>
            <person name="Bunk B."/>
            <person name="Sproer C."/>
            <person name="Spring S."/>
            <person name="Pester M."/>
        </authorList>
    </citation>
    <scope>NUCLEOTIDE SEQUENCE [LARGE SCALE GENOMIC DNA]</scope>
    <source>
        <strain evidence="8 9">J.3.6.1-F.2.7.3</strain>
    </source>
</reference>
<dbReference type="Gene3D" id="1.10.530.40">
    <property type="match status" value="1"/>
</dbReference>
<dbReference type="Pfam" id="PF00959">
    <property type="entry name" value="Phage_lysozyme"/>
    <property type="match status" value="1"/>
</dbReference>
<dbReference type="AlphaFoldDB" id="A0A8E7EIT5"/>
<dbReference type="Proteomes" id="UP000680656">
    <property type="component" value="Chromosome"/>
</dbReference>
<evidence type="ECO:0000313" key="8">
    <source>
        <dbReference type="EMBL" id="QVV88439.1"/>
    </source>
</evidence>
<dbReference type="GO" id="GO:0031640">
    <property type="term" value="P:killing of cells of another organism"/>
    <property type="evidence" value="ECO:0007669"/>
    <property type="project" value="UniProtKB-KW"/>
</dbReference>
<evidence type="ECO:0000256" key="2">
    <source>
        <dbReference type="ARBA" id="ARBA00022529"/>
    </source>
</evidence>
<evidence type="ECO:0000256" key="4">
    <source>
        <dbReference type="ARBA" id="ARBA00022801"/>
    </source>
</evidence>
<evidence type="ECO:0000256" key="6">
    <source>
        <dbReference type="ARBA" id="ARBA00023295"/>
    </source>
</evidence>